<dbReference type="Proteomes" id="UP000002630">
    <property type="component" value="Linkage Group LG17"/>
</dbReference>
<protein>
    <recommendedName>
        <fullName evidence="6">HIT-type domain-containing protein</fullName>
    </recommendedName>
</protein>
<dbReference type="GO" id="GO:0006338">
    <property type="term" value="P:chromatin remodeling"/>
    <property type="evidence" value="ECO:0007669"/>
    <property type="project" value="InterPro"/>
</dbReference>
<dbReference type="SUPFAM" id="SSF144232">
    <property type="entry name" value="HIT/MYND zinc finger-like"/>
    <property type="match status" value="1"/>
</dbReference>
<name>D7G8J5_ECTSI</name>
<dbReference type="GO" id="GO:0005634">
    <property type="term" value="C:nucleus"/>
    <property type="evidence" value="ECO:0007669"/>
    <property type="project" value="UniProtKB-ARBA"/>
</dbReference>
<organism evidence="7 8">
    <name type="scientific">Ectocarpus siliculosus</name>
    <name type="common">Brown alga</name>
    <name type="synonym">Conferva siliculosa</name>
    <dbReference type="NCBI Taxonomy" id="2880"/>
    <lineage>
        <taxon>Eukaryota</taxon>
        <taxon>Sar</taxon>
        <taxon>Stramenopiles</taxon>
        <taxon>Ochrophyta</taxon>
        <taxon>PX clade</taxon>
        <taxon>Phaeophyceae</taxon>
        <taxon>Ectocarpales</taxon>
        <taxon>Ectocarpaceae</taxon>
        <taxon>Ectocarpus</taxon>
    </lineage>
</organism>
<evidence type="ECO:0000256" key="5">
    <source>
        <dbReference type="SAM" id="MobiDB-lite"/>
    </source>
</evidence>
<sequence length="191" mass="21430">MSQSKRKAWDATVQASGHVPTRTKTKRASGRTVVLSKSMRVVDEETRNQVKDARLEALEADNYTEDHGGEQDDEFALDEDDERGDRPRGRSRAGKAPGNKNKNKGEKDPWKERKFKSLHQVLYELTNELSAYPGGATAVSIEAPVSKHPPRAFCSVCGYHGLYTCTRCGSRFCSSKCYEQHKETRCLKFAS</sequence>
<evidence type="ECO:0000256" key="2">
    <source>
        <dbReference type="ARBA" id="ARBA00022771"/>
    </source>
</evidence>
<dbReference type="EMBL" id="FN649742">
    <property type="protein sequence ID" value="CBJ28040.1"/>
    <property type="molecule type" value="Genomic_DNA"/>
</dbReference>
<keyword evidence="2 4" id="KW-0863">Zinc-finger</keyword>
<dbReference type="PANTHER" id="PTHR13093">
    <property type="entry name" value="ZINC FINGER HIT DOMAIN CONTAINING PROTEIN 1"/>
    <property type="match status" value="1"/>
</dbReference>
<keyword evidence="8" id="KW-1185">Reference proteome</keyword>
<keyword evidence="1" id="KW-0479">Metal-binding</keyword>
<dbReference type="AlphaFoldDB" id="D7G8J5"/>
<dbReference type="GO" id="GO:0008270">
    <property type="term" value="F:zinc ion binding"/>
    <property type="evidence" value="ECO:0007669"/>
    <property type="project" value="UniProtKB-UniRule"/>
</dbReference>
<dbReference type="eggNOG" id="KOG3362">
    <property type="taxonomic scope" value="Eukaryota"/>
</dbReference>
<evidence type="ECO:0000256" key="1">
    <source>
        <dbReference type="ARBA" id="ARBA00022723"/>
    </source>
</evidence>
<evidence type="ECO:0000256" key="4">
    <source>
        <dbReference type="PROSITE-ProRule" id="PRU00453"/>
    </source>
</evidence>
<dbReference type="PROSITE" id="PS51083">
    <property type="entry name" value="ZF_HIT"/>
    <property type="match status" value="1"/>
</dbReference>
<gene>
    <name evidence="7" type="ORF">Esi_0089_0102</name>
</gene>
<dbReference type="CDD" id="cd21437">
    <property type="entry name" value="zf-HIT_ZNHIT1_like"/>
    <property type="match status" value="1"/>
</dbReference>
<dbReference type="OMA" id="CIPCGAR"/>
<evidence type="ECO:0000259" key="6">
    <source>
        <dbReference type="PROSITE" id="PS51083"/>
    </source>
</evidence>
<dbReference type="EMBL" id="FN649127">
    <property type="protein sequence ID" value="CBJ28040.1"/>
    <property type="molecule type" value="Genomic_DNA"/>
</dbReference>
<evidence type="ECO:0000256" key="3">
    <source>
        <dbReference type="ARBA" id="ARBA00022833"/>
    </source>
</evidence>
<dbReference type="Pfam" id="PF04438">
    <property type="entry name" value="zf-HIT"/>
    <property type="match status" value="1"/>
</dbReference>
<feature type="region of interest" description="Disordered" evidence="5">
    <location>
        <begin position="1"/>
        <end position="111"/>
    </location>
</feature>
<proteinExistence type="predicted"/>
<evidence type="ECO:0000313" key="8">
    <source>
        <dbReference type="Proteomes" id="UP000002630"/>
    </source>
</evidence>
<dbReference type="OrthoDB" id="74807at2759"/>
<keyword evidence="3" id="KW-0862">Zinc</keyword>
<dbReference type="Gene3D" id="3.30.60.190">
    <property type="match status" value="1"/>
</dbReference>
<reference evidence="7 8" key="1">
    <citation type="journal article" date="2010" name="Nature">
        <title>The Ectocarpus genome and the independent evolution of multicellularity in brown algae.</title>
        <authorList>
            <person name="Cock J.M."/>
            <person name="Sterck L."/>
            <person name="Rouze P."/>
            <person name="Scornet D."/>
            <person name="Allen A.E."/>
            <person name="Amoutzias G."/>
            <person name="Anthouard V."/>
            <person name="Artiguenave F."/>
            <person name="Aury J.M."/>
            <person name="Badger J.H."/>
            <person name="Beszteri B."/>
            <person name="Billiau K."/>
            <person name="Bonnet E."/>
            <person name="Bothwell J.H."/>
            <person name="Bowler C."/>
            <person name="Boyen C."/>
            <person name="Brownlee C."/>
            <person name="Carrano C.J."/>
            <person name="Charrier B."/>
            <person name="Cho G.Y."/>
            <person name="Coelho S.M."/>
            <person name="Collen J."/>
            <person name="Corre E."/>
            <person name="Da Silva C."/>
            <person name="Delage L."/>
            <person name="Delaroque N."/>
            <person name="Dittami S.M."/>
            <person name="Doulbeau S."/>
            <person name="Elias M."/>
            <person name="Farnham G."/>
            <person name="Gachon C.M."/>
            <person name="Gschloessl B."/>
            <person name="Heesch S."/>
            <person name="Jabbari K."/>
            <person name="Jubin C."/>
            <person name="Kawai H."/>
            <person name="Kimura K."/>
            <person name="Kloareg B."/>
            <person name="Kupper F.C."/>
            <person name="Lang D."/>
            <person name="Le Bail A."/>
            <person name="Leblanc C."/>
            <person name="Lerouge P."/>
            <person name="Lohr M."/>
            <person name="Lopez P.J."/>
            <person name="Martens C."/>
            <person name="Maumus F."/>
            <person name="Michel G."/>
            <person name="Miranda-Saavedra D."/>
            <person name="Morales J."/>
            <person name="Moreau H."/>
            <person name="Motomura T."/>
            <person name="Nagasato C."/>
            <person name="Napoli C.A."/>
            <person name="Nelson D.R."/>
            <person name="Nyvall-Collen P."/>
            <person name="Peters A.F."/>
            <person name="Pommier C."/>
            <person name="Potin P."/>
            <person name="Poulain J."/>
            <person name="Quesneville H."/>
            <person name="Read B."/>
            <person name="Rensing S.A."/>
            <person name="Ritter A."/>
            <person name="Rousvoal S."/>
            <person name="Samanta M."/>
            <person name="Samson G."/>
            <person name="Schroeder D.C."/>
            <person name="Segurens B."/>
            <person name="Strittmatter M."/>
            <person name="Tonon T."/>
            <person name="Tregear J.W."/>
            <person name="Valentin K."/>
            <person name="von Dassow P."/>
            <person name="Yamagishi T."/>
            <person name="Van de Peer Y."/>
            <person name="Wincker P."/>
        </authorList>
    </citation>
    <scope>NUCLEOTIDE SEQUENCE [LARGE SCALE GENOMIC DNA]</scope>
    <source>
        <strain evidence="8">Ec32 / CCAP1310/4</strain>
    </source>
</reference>
<dbReference type="InterPro" id="IPR039723">
    <property type="entry name" value="Vps71/ZNHIT1"/>
</dbReference>
<feature type="domain" description="HIT-type" evidence="6">
    <location>
        <begin position="154"/>
        <end position="186"/>
    </location>
</feature>
<dbReference type="STRING" id="2880.D7G8J5"/>
<feature type="compositionally biased region" description="Basic and acidic residues" evidence="5">
    <location>
        <begin position="40"/>
        <end position="57"/>
    </location>
</feature>
<dbReference type="InterPro" id="IPR007529">
    <property type="entry name" value="Znf_HIT"/>
</dbReference>
<feature type="compositionally biased region" description="Acidic residues" evidence="5">
    <location>
        <begin position="71"/>
        <end position="82"/>
    </location>
</feature>
<dbReference type="InParanoid" id="D7G8J5"/>
<evidence type="ECO:0000313" key="7">
    <source>
        <dbReference type="EMBL" id="CBJ28040.1"/>
    </source>
</evidence>
<accession>D7G8J5</accession>